<keyword evidence="3" id="KW-1185">Reference proteome</keyword>
<feature type="compositionally biased region" description="Basic and acidic residues" evidence="1">
    <location>
        <begin position="107"/>
        <end position="116"/>
    </location>
</feature>
<dbReference type="PANTHER" id="PTHR33604:SF3">
    <property type="entry name" value="OSJNBA0004B13.7 PROTEIN"/>
    <property type="match status" value="1"/>
</dbReference>
<dbReference type="HOGENOM" id="CLU_018583_0_0_1"/>
<dbReference type="OrthoDB" id="5397682at2759"/>
<dbReference type="EMBL" id="KN832877">
    <property type="protein sequence ID" value="KIN00305.1"/>
    <property type="molecule type" value="Genomic_DNA"/>
</dbReference>
<feature type="region of interest" description="Disordered" evidence="1">
    <location>
        <begin position="73"/>
        <end position="116"/>
    </location>
</feature>
<evidence type="ECO:0000256" key="1">
    <source>
        <dbReference type="SAM" id="MobiDB-lite"/>
    </source>
</evidence>
<dbReference type="PANTHER" id="PTHR33604">
    <property type="entry name" value="OSJNBA0004B13.7 PROTEIN"/>
    <property type="match status" value="1"/>
</dbReference>
<dbReference type="InParanoid" id="A0A0C3HAQ4"/>
<evidence type="ECO:0000313" key="3">
    <source>
        <dbReference type="Proteomes" id="UP000054321"/>
    </source>
</evidence>
<accession>A0A0C3HAQ4</accession>
<gene>
    <name evidence="2" type="ORF">OIDMADRAFT_199656</name>
</gene>
<name>A0A0C3HAQ4_OIDMZ</name>
<reference evidence="2 3" key="1">
    <citation type="submission" date="2014-04" db="EMBL/GenBank/DDBJ databases">
        <authorList>
            <consortium name="DOE Joint Genome Institute"/>
            <person name="Kuo A."/>
            <person name="Martino E."/>
            <person name="Perotto S."/>
            <person name="Kohler A."/>
            <person name="Nagy L.G."/>
            <person name="Floudas D."/>
            <person name="Copeland A."/>
            <person name="Barry K.W."/>
            <person name="Cichocki N."/>
            <person name="Veneault-Fourrey C."/>
            <person name="LaButti K."/>
            <person name="Lindquist E.A."/>
            <person name="Lipzen A."/>
            <person name="Lundell T."/>
            <person name="Morin E."/>
            <person name="Murat C."/>
            <person name="Sun H."/>
            <person name="Tunlid A."/>
            <person name="Henrissat B."/>
            <person name="Grigoriev I.V."/>
            <person name="Hibbett D.S."/>
            <person name="Martin F."/>
            <person name="Nordberg H.P."/>
            <person name="Cantor M.N."/>
            <person name="Hua S.X."/>
        </authorList>
    </citation>
    <scope>NUCLEOTIDE SEQUENCE [LARGE SCALE GENOMIC DNA]</scope>
    <source>
        <strain evidence="2 3">Zn</strain>
    </source>
</reference>
<reference evidence="3" key="2">
    <citation type="submission" date="2015-01" db="EMBL/GenBank/DDBJ databases">
        <title>Evolutionary Origins and Diversification of the Mycorrhizal Mutualists.</title>
        <authorList>
            <consortium name="DOE Joint Genome Institute"/>
            <consortium name="Mycorrhizal Genomics Consortium"/>
            <person name="Kohler A."/>
            <person name="Kuo A."/>
            <person name="Nagy L.G."/>
            <person name="Floudas D."/>
            <person name="Copeland A."/>
            <person name="Barry K.W."/>
            <person name="Cichocki N."/>
            <person name="Veneault-Fourrey C."/>
            <person name="LaButti K."/>
            <person name="Lindquist E.A."/>
            <person name="Lipzen A."/>
            <person name="Lundell T."/>
            <person name="Morin E."/>
            <person name="Murat C."/>
            <person name="Riley R."/>
            <person name="Ohm R."/>
            <person name="Sun H."/>
            <person name="Tunlid A."/>
            <person name="Henrissat B."/>
            <person name="Grigoriev I.V."/>
            <person name="Hibbett D.S."/>
            <person name="Martin F."/>
        </authorList>
    </citation>
    <scope>NUCLEOTIDE SEQUENCE [LARGE SCALE GENOMIC DNA]</scope>
    <source>
        <strain evidence="3">Zn</strain>
    </source>
</reference>
<feature type="region of interest" description="Disordered" evidence="1">
    <location>
        <begin position="1"/>
        <end position="30"/>
    </location>
</feature>
<dbReference type="STRING" id="913774.A0A0C3HAQ4"/>
<feature type="compositionally biased region" description="Basic and acidic residues" evidence="1">
    <location>
        <begin position="13"/>
        <end position="22"/>
    </location>
</feature>
<evidence type="ECO:0000313" key="2">
    <source>
        <dbReference type="EMBL" id="KIN00305.1"/>
    </source>
</evidence>
<organism evidence="2 3">
    <name type="scientific">Oidiodendron maius (strain Zn)</name>
    <dbReference type="NCBI Taxonomy" id="913774"/>
    <lineage>
        <taxon>Eukaryota</taxon>
        <taxon>Fungi</taxon>
        <taxon>Dikarya</taxon>
        <taxon>Ascomycota</taxon>
        <taxon>Pezizomycotina</taxon>
        <taxon>Leotiomycetes</taxon>
        <taxon>Leotiomycetes incertae sedis</taxon>
        <taxon>Myxotrichaceae</taxon>
        <taxon>Oidiodendron</taxon>
    </lineage>
</organism>
<sequence>MPPPARLFPGDEELGKRDDDHRPRGKSSLGIARRMHQVLYAPHRRTVRRVALAIIAVTALYYFFRNMPTDLQNPRLRPHYDRSGIQSPTGSSPKAARPVNQGSTSSSERESPTEQEQHYFNGPIKFYELAASLQLASRRPDQEMPSKNVLFAAASLKSASVLLPIACEMSIRGMNQVHFALLGRDDISMDILKSVNGITKECKITYHGMPATFIDVSGEEDLYLLTGLKDRAKSLGRTIIELPENAEQSLMWTTLLDSASLNAWNKVSINMLVHAPLSSSGSLIRLLESLKNADFFSSAPPKLTIELPHDIDESTSRYLESFRWPPNSGHNAGNLLTLHHRIPQHGLTAEENSIRFLEAFWPADPESSHVLILSPQVELSPLFYHYLKYTMLEYKYSASNKDTHQNLLSISLDLPSTYINDTTEFEPPSPVGSKEADTTQFLWQAPNSKAALYFGDKWVELHDFIAHTLKSQHTLPTPTLNEKLVSKSYPSWLEHILKLSRARGYWTLYPNFKDADAIATIHNELYQLPEEYSHDPEIAIPDSSSLLTADPAHPLKHTEAPLISKSLLNALPSSGDLPRMIDLPLLGWDGERIKVAEIEEKAATYSRIFRQEVGGCEVAAAEKKRIGLTAGDLFCLEDKQE</sequence>
<dbReference type="Proteomes" id="UP000054321">
    <property type="component" value="Unassembled WGS sequence"/>
</dbReference>
<dbReference type="AlphaFoldDB" id="A0A0C3HAQ4"/>
<protein>
    <submittedName>
        <fullName evidence="2">Uncharacterized protein</fullName>
    </submittedName>
</protein>
<proteinExistence type="predicted"/>